<evidence type="ECO:0000313" key="2">
    <source>
        <dbReference type="EMBL" id="RYC82105.1"/>
    </source>
</evidence>
<evidence type="ECO:0000313" key="3">
    <source>
        <dbReference type="Proteomes" id="UP000290540"/>
    </source>
</evidence>
<organism evidence="2 3">
    <name type="scientific">Fusarium oxysporum f. sp. narcissi</name>
    <dbReference type="NCBI Taxonomy" id="451672"/>
    <lineage>
        <taxon>Eukaryota</taxon>
        <taxon>Fungi</taxon>
        <taxon>Dikarya</taxon>
        <taxon>Ascomycota</taxon>
        <taxon>Pezizomycotina</taxon>
        <taxon>Sordariomycetes</taxon>
        <taxon>Hypocreomycetidae</taxon>
        <taxon>Hypocreales</taxon>
        <taxon>Nectriaceae</taxon>
        <taxon>Fusarium</taxon>
        <taxon>Fusarium oxysporum species complex</taxon>
    </lineage>
</organism>
<reference evidence="2 3" key="1">
    <citation type="submission" date="2016-12" db="EMBL/GenBank/DDBJ databases">
        <title>Draft genome sequence of Fusarium oxysporum causing rot on Narcissus.</title>
        <authorList>
            <person name="Armitage A.D."/>
            <person name="Taylor A."/>
            <person name="Clarkson J.P."/>
            <person name="Harrison R.J."/>
            <person name="Jackson A.C."/>
        </authorList>
    </citation>
    <scope>NUCLEOTIDE SEQUENCE [LARGE SCALE GENOMIC DNA]</scope>
    <source>
        <strain evidence="2 3">N139</strain>
    </source>
</reference>
<comment type="caution">
    <text evidence="2">The sequence shown here is derived from an EMBL/GenBank/DDBJ whole genome shotgun (WGS) entry which is preliminary data.</text>
</comment>
<feature type="region of interest" description="Disordered" evidence="1">
    <location>
        <begin position="255"/>
        <end position="288"/>
    </location>
</feature>
<gene>
    <name evidence="2" type="ORF">BFJ63_vAg15005</name>
</gene>
<accession>A0A4Q2V4R1</accession>
<evidence type="ECO:0000256" key="1">
    <source>
        <dbReference type="SAM" id="MobiDB-lite"/>
    </source>
</evidence>
<dbReference type="EMBL" id="MQTW01000202">
    <property type="protein sequence ID" value="RYC82105.1"/>
    <property type="molecule type" value="Genomic_DNA"/>
</dbReference>
<protein>
    <submittedName>
        <fullName evidence="2">Uncharacterized protein</fullName>
    </submittedName>
</protein>
<feature type="region of interest" description="Disordered" evidence="1">
    <location>
        <begin position="305"/>
        <end position="341"/>
    </location>
</feature>
<sequence>MSSVQKLVHHWKQGQFIPGGKPPQPLNDEVKGQRLSELNGDAMITPEIIKGISILKDAVEAFKKTQEFNRNPTSFIGDTRDVLMSDDYLLVADVLRLIFPEGMISKVWQLKRGRDEDLDTRDNDPAPGNRTILIPKSKKRRLDILGGQEESMNSERAASRHWAFGSKGSEAQQEHKTGGLFGVPASKLGFTNGSEAQKATGPLFDALSAPEAPGHTGIFGAKAKGSNNSPALQHTGIFSAKSPTPEYTGIFSQRIGFTPEKPTNPAVSGVKEKGSDTSPALQHTGIFGAKSPTPEYTGIFSQRIGFTPEKPTSPAVSGAKEKGSDTLPTGIFGAKSSSPQTGGIFSTTSPGLGYTGTLSQRIGSLSGNKEEAIIDKPLSLIGGDEVNKSLAQLQLLGQQGTKRKHEKEEETMNKMRNNVKAQEPYNLITF</sequence>
<dbReference type="AlphaFoldDB" id="A0A4Q2V4R1"/>
<dbReference type="Proteomes" id="UP000290540">
    <property type="component" value="Unassembled WGS sequence"/>
</dbReference>
<proteinExistence type="predicted"/>
<name>A0A4Q2V4R1_FUSOX</name>